<dbReference type="InterPro" id="IPR051951">
    <property type="entry name" value="UNC-93_regulatory"/>
</dbReference>
<evidence type="ECO:0000256" key="3">
    <source>
        <dbReference type="ARBA" id="ARBA00022692"/>
    </source>
</evidence>
<comment type="subcellular location">
    <subcellularLocation>
        <location evidence="1">Membrane</location>
        <topology evidence="1">Multi-pass membrane protein</topology>
    </subcellularLocation>
</comment>
<evidence type="ECO:0000256" key="2">
    <source>
        <dbReference type="ARBA" id="ARBA00009172"/>
    </source>
</evidence>
<feature type="transmembrane region" description="Helical" evidence="6">
    <location>
        <begin position="239"/>
        <end position="256"/>
    </location>
</feature>
<evidence type="ECO:0000256" key="1">
    <source>
        <dbReference type="ARBA" id="ARBA00004141"/>
    </source>
</evidence>
<feature type="transmembrane region" description="Helical" evidence="6">
    <location>
        <begin position="80"/>
        <end position="100"/>
    </location>
</feature>
<dbReference type="InterPro" id="IPR036259">
    <property type="entry name" value="MFS_trans_sf"/>
</dbReference>
<keyword evidence="3 6" id="KW-0812">Transmembrane</keyword>
<dbReference type="Pfam" id="PF05978">
    <property type="entry name" value="UNC-93"/>
    <property type="match status" value="1"/>
</dbReference>
<evidence type="ECO:0000313" key="8">
    <source>
        <dbReference type="Proteomes" id="UP001164746"/>
    </source>
</evidence>
<comment type="similarity">
    <text evidence="2">Belongs to the unc-93 family.</text>
</comment>
<name>A0ABY7E0E8_MYAAR</name>
<dbReference type="PANTHER" id="PTHR19444">
    <property type="entry name" value="UNC-93 RELATED"/>
    <property type="match status" value="1"/>
</dbReference>
<evidence type="ECO:0000256" key="6">
    <source>
        <dbReference type="SAM" id="Phobius"/>
    </source>
</evidence>
<evidence type="ECO:0000256" key="4">
    <source>
        <dbReference type="ARBA" id="ARBA00022989"/>
    </source>
</evidence>
<evidence type="ECO:0000313" key="7">
    <source>
        <dbReference type="EMBL" id="WAR02410.1"/>
    </source>
</evidence>
<dbReference type="SUPFAM" id="SSF103473">
    <property type="entry name" value="MFS general substrate transporter"/>
    <property type="match status" value="1"/>
</dbReference>
<sequence>MTSQDAFLDKHGGKERRNVFVLSASFTAIFTAYLAIQNLQSSLNQADGLGIISLSCMYACIILSGILAPSIIGFLGEKTVIVVSFICHVVYTCTNFYPTFATLIPSSVLLGLTAGPMWTSQSVYLSDMAYSYAGRKNSDSHTILSKYNGIFFAMYETTQITGNLISSIVLQQGTYNYTNTNETVKFCGRYGCPKEVNALIALLFADKKDAAFANYHTWKAIGFTVTFVYSNFLCVSTKLVVAIGLLVAAMLLYAIVEFRVRSRNERTYRI</sequence>
<feature type="transmembrane region" description="Helical" evidence="6">
    <location>
        <begin position="19"/>
        <end position="36"/>
    </location>
</feature>
<evidence type="ECO:0000256" key="5">
    <source>
        <dbReference type="ARBA" id="ARBA00023136"/>
    </source>
</evidence>
<dbReference type="InterPro" id="IPR010291">
    <property type="entry name" value="Ion_channel_UNC-93"/>
</dbReference>
<dbReference type="PANTHER" id="PTHR19444:SF13">
    <property type="entry name" value="PROTEIN UNC-93 HOMOLOG A"/>
    <property type="match status" value="1"/>
</dbReference>
<protein>
    <submittedName>
        <fullName evidence="7">UN93A-like protein</fullName>
    </submittedName>
</protein>
<gene>
    <name evidence="7" type="ORF">MAR_008968</name>
</gene>
<accession>A0ABY7E0E8</accession>
<proteinExistence type="inferred from homology"/>
<dbReference type="EMBL" id="CP111015">
    <property type="protein sequence ID" value="WAR02410.1"/>
    <property type="molecule type" value="Genomic_DNA"/>
</dbReference>
<keyword evidence="4 6" id="KW-1133">Transmembrane helix</keyword>
<dbReference type="Gene3D" id="1.20.1250.20">
    <property type="entry name" value="MFS general substrate transporter like domains"/>
    <property type="match status" value="1"/>
</dbReference>
<reference evidence="7" key="1">
    <citation type="submission" date="2022-11" db="EMBL/GenBank/DDBJ databases">
        <title>Centuries of genome instability and evolution in soft-shell clam transmissible cancer (bioRxiv).</title>
        <authorList>
            <person name="Hart S.F.M."/>
            <person name="Yonemitsu M.A."/>
            <person name="Giersch R.M."/>
            <person name="Beal B.F."/>
            <person name="Arriagada G."/>
            <person name="Davis B.W."/>
            <person name="Ostrander E.A."/>
            <person name="Goff S.P."/>
            <person name="Metzger M.J."/>
        </authorList>
    </citation>
    <scope>NUCLEOTIDE SEQUENCE</scope>
    <source>
        <strain evidence="7">MELC-2E11</strain>
        <tissue evidence="7">Siphon/mantle</tissue>
    </source>
</reference>
<keyword evidence="8" id="KW-1185">Reference proteome</keyword>
<organism evidence="7 8">
    <name type="scientific">Mya arenaria</name>
    <name type="common">Soft-shell clam</name>
    <dbReference type="NCBI Taxonomy" id="6604"/>
    <lineage>
        <taxon>Eukaryota</taxon>
        <taxon>Metazoa</taxon>
        <taxon>Spiralia</taxon>
        <taxon>Lophotrochozoa</taxon>
        <taxon>Mollusca</taxon>
        <taxon>Bivalvia</taxon>
        <taxon>Autobranchia</taxon>
        <taxon>Heteroconchia</taxon>
        <taxon>Euheterodonta</taxon>
        <taxon>Imparidentia</taxon>
        <taxon>Neoheterodontei</taxon>
        <taxon>Myida</taxon>
        <taxon>Myoidea</taxon>
        <taxon>Myidae</taxon>
        <taxon>Mya</taxon>
    </lineage>
</organism>
<dbReference type="Proteomes" id="UP001164746">
    <property type="component" value="Chromosome 4"/>
</dbReference>
<feature type="transmembrane region" description="Helical" evidence="6">
    <location>
        <begin position="48"/>
        <end position="68"/>
    </location>
</feature>
<keyword evidence="5 6" id="KW-0472">Membrane</keyword>